<name>I3T0Y6_LOTJA</name>
<proteinExistence type="evidence at transcript level"/>
<evidence type="ECO:0000313" key="1">
    <source>
        <dbReference type="EMBL" id="AFK46178.1"/>
    </source>
</evidence>
<sequence length="12" mass="1402">MAHGMMLHLTPY</sequence>
<reference evidence="1" key="1">
    <citation type="submission" date="2012-05" db="EMBL/GenBank/DDBJ databases">
        <authorList>
            <person name="Krishnakumar V."/>
            <person name="Cheung F."/>
            <person name="Xiao Y."/>
            <person name="Chan A."/>
            <person name="Moskal W.A."/>
            <person name="Town C.D."/>
        </authorList>
    </citation>
    <scope>NUCLEOTIDE SEQUENCE</scope>
</reference>
<organism evidence="1">
    <name type="scientific">Lotus japonicus</name>
    <name type="common">Lotus corniculatus var. japonicus</name>
    <dbReference type="NCBI Taxonomy" id="34305"/>
    <lineage>
        <taxon>Eukaryota</taxon>
        <taxon>Viridiplantae</taxon>
        <taxon>Streptophyta</taxon>
        <taxon>Embryophyta</taxon>
        <taxon>Tracheophyta</taxon>
        <taxon>Spermatophyta</taxon>
        <taxon>Magnoliopsida</taxon>
        <taxon>eudicotyledons</taxon>
        <taxon>Gunneridae</taxon>
        <taxon>Pentapetalae</taxon>
        <taxon>rosids</taxon>
        <taxon>fabids</taxon>
        <taxon>Fabales</taxon>
        <taxon>Fabaceae</taxon>
        <taxon>Papilionoideae</taxon>
        <taxon>50 kb inversion clade</taxon>
        <taxon>NPAAA clade</taxon>
        <taxon>Hologalegina</taxon>
        <taxon>robinioid clade</taxon>
        <taxon>Loteae</taxon>
        <taxon>Lotus</taxon>
    </lineage>
</organism>
<accession>I3T0Y6</accession>
<protein>
    <submittedName>
        <fullName evidence="1">Uncharacterized protein</fullName>
    </submittedName>
</protein>
<dbReference type="EMBL" id="BT146384">
    <property type="protein sequence ID" value="AFK46178.1"/>
    <property type="molecule type" value="mRNA"/>
</dbReference>